<dbReference type="RefSeq" id="WP_326836444.1">
    <property type="nucleotide sequence ID" value="NZ_CP142149.1"/>
</dbReference>
<feature type="domain" description="HTH gntR-type" evidence="4">
    <location>
        <begin position="26"/>
        <end position="96"/>
    </location>
</feature>
<dbReference type="PROSITE" id="PS50949">
    <property type="entry name" value="HTH_GNTR"/>
    <property type="match status" value="1"/>
</dbReference>
<evidence type="ECO:0000256" key="3">
    <source>
        <dbReference type="ARBA" id="ARBA00023163"/>
    </source>
</evidence>
<dbReference type="SMART" id="SM00345">
    <property type="entry name" value="HTH_GNTR"/>
    <property type="match status" value="1"/>
</dbReference>
<accession>A0ABZ1IGP8</accession>
<dbReference type="InterPro" id="IPR000524">
    <property type="entry name" value="Tscrpt_reg_HTH_GntR"/>
</dbReference>
<evidence type="ECO:0000313" key="5">
    <source>
        <dbReference type="EMBL" id="WSE33645.1"/>
    </source>
</evidence>
<dbReference type="SMART" id="SM00895">
    <property type="entry name" value="FCD"/>
    <property type="match status" value="1"/>
</dbReference>
<evidence type="ECO:0000256" key="2">
    <source>
        <dbReference type="ARBA" id="ARBA00023125"/>
    </source>
</evidence>
<evidence type="ECO:0000259" key="4">
    <source>
        <dbReference type="PROSITE" id="PS50949"/>
    </source>
</evidence>
<dbReference type="Pfam" id="PF07729">
    <property type="entry name" value="FCD"/>
    <property type="match status" value="1"/>
</dbReference>
<proteinExistence type="predicted"/>
<dbReference type="PRINTS" id="PR00035">
    <property type="entry name" value="HTHGNTR"/>
</dbReference>
<evidence type="ECO:0000256" key="1">
    <source>
        <dbReference type="ARBA" id="ARBA00023015"/>
    </source>
</evidence>
<dbReference type="Gene3D" id="1.10.10.10">
    <property type="entry name" value="Winged helix-like DNA-binding domain superfamily/Winged helix DNA-binding domain"/>
    <property type="match status" value="1"/>
</dbReference>
<dbReference type="InterPro" id="IPR011711">
    <property type="entry name" value="GntR_C"/>
</dbReference>
<keyword evidence="1" id="KW-0805">Transcription regulation</keyword>
<sequence>MAATGSGGSAAAPRADAGLFDVVSSNRMSEVIVEQIRSLIRADKLRPGDRLPSERNLCEQMGVSRVTVREALRVLEAAGLVAIKVGARGGAFVTTPSSTTLGANLADLVNLSPMTGPEVIEARQVVELGIVDLVIDRATDEDLAELRELTAEHQAALKRGEYSMEMSAAFHIRVAKCAHNAAIEMLVHSFHGPLLMSLREAQVAAPLMGHRGVNEHREIVEAIAARDAEKARDIMAKHLRRTSQRIARVQASREKD</sequence>
<dbReference type="CDD" id="cd07377">
    <property type="entry name" value="WHTH_GntR"/>
    <property type="match status" value="1"/>
</dbReference>
<organism evidence="5 6">
    <name type="scientific">Amycolatopsis rhabdoformis</name>
    <dbReference type="NCBI Taxonomy" id="1448059"/>
    <lineage>
        <taxon>Bacteria</taxon>
        <taxon>Bacillati</taxon>
        <taxon>Actinomycetota</taxon>
        <taxon>Actinomycetes</taxon>
        <taxon>Pseudonocardiales</taxon>
        <taxon>Pseudonocardiaceae</taxon>
        <taxon>Amycolatopsis</taxon>
    </lineage>
</organism>
<reference evidence="5 6" key="1">
    <citation type="journal article" date="2015" name="Int. J. Syst. Evol. Microbiol.">
        <title>Amycolatopsis rhabdoformis sp. nov., an actinomycete isolated from a tropical forest soil.</title>
        <authorList>
            <person name="Souza W.R."/>
            <person name="Silva R.E."/>
            <person name="Goodfellow M."/>
            <person name="Busarakam K."/>
            <person name="Figueiro F.S."/>
            <person name="Ferreira D."/>
            <person name="Rodrigues-Filho E."/>
            <person name="Moraes L.A.B."/>
            <person name="Zucchi T.D."/>
        </authorList>
    </citation>
    <scope>NUCLEOTIDE SEQUENCE [LARGE SCALE GENOMIC DNA]</scope>
    <source>
        <strain evidence="5 6">NCIMB 14900</strain>
    </source>
</reference>
<dbReference type="InterPro" id="IPR036390">
    <property type="entry name" value="WH_DNA-bd_sf"/>
</dbReference>
<dbReference type="PANTHER" id="PTHR43537">
    <property type="entry name" value="TRANSCRIPTIONAL REGULATOR, GNTR FAMILY"/>
    <property type="match status" value="1"/>
</dbReference>
<keyword evidence="3" id="KW-0804">Transcription</keyword>
<keyword evidence="2" id="KW-0238">DNA-binding</keyword>
<dbReference type="InterPro" id="IPR036388">
    <property type="entry name" value="WH-like_DNA-bd_sf"/>
</dbReference>
<protein>
    <submittedName>
        <fullName evidence="5">FadR/GntR family transcriptional regulator</fullName>
    </submittedName>
</protein>
<dbReference type="Pfam" id="PF00392">
    <property type="entry name" value="GntR"/>
    <property type="match status" value="1"/>
</dbReference>
<dbReference type="SUPFAM" id="SSF46785">
    <property type="entry name" value="Winged helix' DNA-binding domain"/>
    <property type="match status" value="1"/>
</dbReference>
<dbReference type="Proteomes" id="UP001330812">
    <property type="component" value="Chromosome"/>
</dbReference>
<evidence type="ECO:0000313" key="6">
    <source>
        <dbReference type="Proteomes" id="UP001330812"/>
    </source>
</evidence>
<dbReference type="EMBL" id="CP142149">
    <property type="protein sequence ID" value="WSE33645.1"/>
    <property type="molecule type" value="Genomic_DNA"/>
</dbReference>
<gene>
    <name evidence="5" type="ORF">VSH64_16285</name>
</gene>
<dbReference type="InterPro" id="IPR008920">
    <property type="entry name" value="TF_FadR/GntR_C"/>
</dbReference>
<keyword evidence="6" id="KW-1185">Reference proteome</keyword>
<name>A0ABZ1IGP8_9PSEU</name>
<dbReference type="SUPFAM" id="SSF48008">
    <property type="entry name" value="GntR ligand-binding domain-like"/>
    <property type="match status" value="1"/>
</dbReference>
<dbReference type="Gene3D" id="1.20.120.530">
    <property type="entry name" value="GntR ligand-binding domain-like"/>
    <property type="match status" value="1"/>
</dbReference>
<dbReference type="PANTHER" id="PTHR43537:SF5">
    <property type="entry name" value="UXU OPERON TRANSCRIPTIONAL REGULATOR"/>
    <property type="match status" value="1"/>
</dbReference>